<feature type="binding site" evidence="7">
    <location>
        <position position="241"/>
    </location>
    <ligand>
        <name>ATP</name>
        <dbReference type="ChEBI" id="CHEBI:30616"/>
    </ligand>
</feature>
<dbReference type="PROSITE" id="PS00107">
    <property type="entry name" value="PROTEIN_KINASE_ATP"/>
    <property type="match status" value="1"/>
</dbReference>
<evidence type="ECO:0000256" key="2">
    <source>
        <dbReference type="ARBA" id="ARBA00022741"/>
    </source>
</evidence>
<dbReference type="FunFam" id="3.30.160.20:FF:000007">
    <property type="entry name" value="Double-stranded RNA-binding protein Staufen homolog 1"/>
    <property type="match status" value="1"/>
</dbReference>
<dbReference type="InterPro" id="IPR014720">
    <property type="entry name" value="dsRBD_dom"/>
</dbReference>
<reference evidence="11" key="2">
    <citation type="submission" date="2025-09" db="UniProtKB">
        <authorList>
            <consortium name="Ensembl"/>
        </authorList>
    </citation>
    <scope>IDENTIFICATION</scope>
</reference>
<evidence type="ECO:0000256" key="7">
    <source>
        <dbReference type="PROSITE-ProRule" id="PRU10141"/>
    </source>
</evidence>
<dbReference type="InterPro" id="IPR017441">
    <property type="entry name" value="Protein_kinase_ATP_BS"/>
</dbReference>
<evidence type="ECO:0000256" key="3">
    <source>
        <dbReference type="ARBA" id="ARBA00022777"/>
    </source>
</evidence>
<dbReference type="GO" id="GO:0005634">
    <property type="term" value="C:nucleus"/>
    <property type="evidence" value="ECO:0007669"/>
    <property type="project" value="TreeGrafter"/>
</dbReference>
<keyword evidence="5 6" id="KW-0694">RNA-binding</keyword>
<evidence type="ECO:0000256" key="8">
    <source>
        <dbReference type="SAM" id="MobiDB-lite"/>
    </source>
</evidence>
<feature type="domain" description="DRBM" evidence="10">
    <location>
        <begin position="97"/>
        <end position="164"/>
    </location>
</feature>
<feature type="domain" description="Protein kinase" evidence="9">
    <location>
        <begin position="212"/>
        <end position="479"/>
    </location>
</feature>
<dbReference type="CDD" id="cd19903">
    <property type="entry name" value="DSRM_EIF2AK2_rpt1"/>
    <property type="match status" value="1"/>
</dbReference>
<keyword evidence="4 7" id="KW-0067">ATP-binding</keyword>
<dbReference type="InterPro" id="IPR044452">
    <property type="entry name" value="EIF2AK2_DSRM_1"/>
</dbReference>
<sequence length="479" mass="53804">GAADRAEMDSVAQLNEYALKKHLPLDYKVLGHEGPAHRRTFTMRVVLNERAYPEAVGNSKKEAKQRAAKNALECLLESEQQAPMRRLSLKNSHAEINYIGIVNHYCQKKGSSPKYIEVRRCGPPHDPFFYKLELDDKEYPVGEGKTVKEAKQTAARLAWNDLQEQSDWDSQVSDISGQDASNTHSHSSALASLDLIYSSYCTTHDATTNDKFDPLECLGSGGFGSVYKARQRLLQKLYAVKIVTCQEKCLREVGTLSDLQHPNIVRYYNSWMEDSAYEGDTSADSSDSAATFLYIQMELCQSKTLTDWINKKNSESPPDSKRREESLSIARQTATGVEYIHREKHIHRDLKPANILFGQDGAVKIGDFGLVTGDDDDGSLMDRTVSHGTPTYMAPEQVRRKHALLTPVCPPCFTTLLHFLQTREIVLDIIITFLLSFLQKVLIESMLCERPEGRPEASEVRAELGKLSDRKSPLESVTV</sequence>
<evidence type="ECO:0000313" key="12">
    <source>
        <dbReference type="Proteomes" id="UP000261620"/>
    </source>
</evidence>
<keyword evidence="1" id="KW-0808">Transferase</keyword>
<dbReference type="GO" id="GO:0005524">
    <property type="term" value="F:ATP binding"/>
    <property type="evidence" value="ECO:0007669"/>
    <property type="project" value="UniProtKB-UniRule"/>
</dbReference>
<dbReference type="PROSITE" id="PS50011">
    <property type="entry name" value="PROTEIN_KINASE_DOM"/>
    <property type="match status" value="1"/>
</dbReference>
<evidence type="ECO:0000313" key="11">
    <source>
        <dbReference type="Ensembl" id="ENSMMOP00000000793.1"/>
    </source>
</evidence>
<dbReference type="GO" id="GO:0003725">
    <property type="term" value="F:double-stranded RNA binding"/>
    <property type="evidence" value="ECO:0007669"/>
    <property type="project" value="InterPro"/>
</dbReference>
<dbReference type="Pfam" id="PF00069">
    <property type="entry name" value="Pkinase"/>
    <property type="match status" value="1"/>
</dbReference>
<dbReference type="InterPro" id="IPR000719">
    <property type="entry name" value="Prot_kinase_dom"/>
</dbReference>
<evidence type="ECO:0000256" key="6">
    <source>
        <dbReference type="PROSITE-ProRule" id="PRU00266"/>
    </source>
</evidence>
<dbReference type="Proteomes" id="UP000261620">
    <property type="component" value="Unplaced"/>
</dbReference>
<name>A0A3Q3VKN1_MOLML</name>
<dbReference type="InterPro" id="IPR011009">
    <property type="entry name" value="Kinase-like_dom_sf"/>
</dbReference>
<evidence type="ECO:0000259" key="9">
    <source>
        <dbReference type="PROSITE" id="PS50011"/>
    </source>
</evidence>
<evidence type="ECO:0008006" key="13">
    <source>
        <dbReference type="Google" id="ProtNLM"/>
    </source>
</evidence>
<evidence type="ECO:0000256" key="4">
    <source>
        <dbReference type="ARBA" id="ARBA00022840"/>
    </source>
</evidence>
<dbReference type="Gene3D" id="3.30.160.20">
    <property type="match status" value="2"/>
</dbReference>
<dbReference type="GO" id="GO:0004694">
    <property type="term" value="F:eukaryotic translation initiation factor 2alpha kinase activity"/>
    <property type="evidence" value="ECO:0007669"/>
    <property type="project" value="TreeGrafter"/>
</dbReference>
<evidence type="ECO:0000256" key="5">
    <source>
        <dbReference type="ARBA" id="ARBA00022884"/>
    </source>
</evidence>
<dbReference type="PROSITE" id="PS50137">
    <property type="entry name" value="DS_RBD"/>
    <property type="match status" value="2"/>
</dbReference>
<dbReference type="Pfam" id="PF00035">
    <property type="entry name" value="dsrm"/>
    <property type="match status" value="2"/>
</dbReference>
<dbReference type="SMART" id="SM00358">
    <property type="entry name" value="DSRM"/>
    <property type="match status" value="2"/>
</dbReference>
<dbReference type="AlphaFoldDB" id="A0A3Q3VKN1"/>
<keyword evidence="2 7" id="KW-0547">Nucleotide-binding</keyword>
<dbReference type="Gene3D" id="1.10.510.10">
    <property type="entry name" value="Transferase(Phosphotransferase) domain 1"/>
    <property type="match status" value="1"/>
</dbReference>
<keyword evidence="3" id="KW-0418">Kinase</keyword>
<protein>
    <recommendedName>
        <fullName evidence="13">Eukaryotic translation initiation factor 2-alpha kinase 2</fullName>
    </recommendedName>
</protein>
<feature type="compositionally biased region" description="Basic and acidic residues" evidence="8">
    <location>
        <begin position="454"/>
        <end position="473"/>
    </location>
</feature>
<dbReference type="Ensembl" id="ENSMMOT00000000806.1">
    <property type="protein sequence ID" value="ENSMMOP00000000793.1"/>
    <property type="gene ID" value="ENSMMOG00000000659.1"/>
</dbReference>
<accession>A0A3Q3VKN1</accession>
<reference evidence="11" key="1">
    <citation type="submission" date="2025-08" db="UniProtKB">
        <authorList>
            <consortium name="Ensembl"/>
        </authorList>
    </citation>
    <scope>IDENTIFICATION</scope>
</reference>
<dbReference type="SMART" id="SM00220">
    <property type="entry name" value="S_TKc"/>
    <property type="match status" value="1"/>
</dbReference>
<dbReference type="Gene3D" id="3.30.200.20">
    <property type="entry name" value="Phosphorylase Kinase, domain 1"/>
    <property type="match status" value="1"/>
</dbReference>
<feature type="domain" description="DRBM" evidence="10">
    <location>
        <begin position="9"/>
        <end position="77"/>
    </location>
</feature>
<dbReference type="GO" id="GO:0005737">
    <property type="term" value="C:cytoplasm"/>
    <property type="evidence" value="ECO:0007669"/>
    <property type="project" value="TreeGrafter"/>
</dbReference>
<dbReference type="SUPFAM" id="SSF54768">
    <property type="entry name" value="dsRNA-binding domain-like"/>
    <property type="match status" value="2"/>
</dbReference>
<dbReference type="PANTHER" id="PTHR11042">
    <property type="entry name" value="EUKARYOTIC TRANSLATION INITIATION FACTOR 2-ALPHA KINASE EIF2-ALPHA KINASE -RELATED"/>
    <property type="match status" value="1"/>
</dbReference>
<dbReference type="InterPro" id="IPR050339">
    <property type="entry name" value="CC_SR_Kinase"/>
</dbReference>
<evidence type="ECO:0000259" key="10">
    <source>
        <dbReference type="PROSITE" id="PS50137"/>
    </source>
</evidence>
<evidence type="ECO:0000256" key="1">
    <source>
        <dbReference type="ARBA" id="ARBA00022679"/>
    </source>
</evidence>
<keyword evidence="12" id="KW-1185">Reference proteome</keyword>
<dbReference type="PANTHER" id="PTHR11042:SF166">
    <property type="entry name" value="EUKARYOTIC TRANSLATION INITIATION FACTOR 2-ALPHA KINASE 3"/>
    <property type="match status" value="1"/>
</dbReference>
<organism evidence="11 12">
    <name type="scientific">Mola mola</name>
    <name type="common">Ocean sunfish</name>
    <name type="synonym">Tetraodon mola</name>
    <dbReference type="NCBI Taxonomy" id="94237"/>
    <lineage>
        <taxon>Eukaryota</taxon>
        <taxon>Metazoa</taxon>
        <taxon>Chordata</taxon>
        <taxon>Craniata</taxon>
        <taxon>Vertebrata</taxon>
        <taxon>Euteleostomi</taxon>
        <taxon>Actinopterygii</taxon>
        <taxon>Neopterygii</taxon>
        <taxon>Teleostei</taxon>
        <taxon>Neoteleostei</taxon>
        <taxon>Acanthomorphata</taxon>
        <taxon>Eupercaria</taxon>
        <taxon>Tetraodontiformes</taxon>
        <taxon>Molidae</taxon>
        <taxon>Mola</taxon>
    </lineage>
</organism>
<feature type="region of interest" description="Disordered" evidence="8">
    <location>
        <begin position="454"/>
        <end position="479"/>
    </location>
</feature>
<dbReference type="SUPFAM" id="SSF56112">
    <property type="entry name" value="Protein kinase-like (PK-like)"/>
    <property type="match status" value="1"/>
</dbReference>
<proteinExistence type="predicted"/>